<evidence type="ECO:0000313" key="5">
    <source>
        <dbReference type="EMBL" id="TGK08948.1"/>
    </source>
</evidence>
<evidence type="ECO:0000256" key="2">
    <source>
        <dbReference type="PIRNR" id="PIRNR006429"/>
    </source>
</evidence>
<dbReference type="InterPro" id="IPR002932">
    <property type="entry name" value="Glu_synthdom"/>
</dbReference>
<dbReference type="RefSeq" id="WP_135768637.1">
    <property type="nucleotide sequence ID" value="NZ_RQET01000009.1"/>
</dbReference>
<dbReference type="EMBL" id="RQET01000009">
    <property type="protein sequence ID" value="TGK08948.1"/>
    <property type="molecule type" value="Genomic_DNA"/>
</dbReference>
<evidence type="ECO:0000256" key="1">
    <source>
        <dbReference type="ARBA" id="ARBA00009716"/>
    </source>
</evidence>
<dbReference type="PANTHER" id="PTHR43819:SF1">
    <property type="entry name" value="ARCHAEAL-TYPE GLUTAMATE SYNTHASE [NADPH]"/>
    <property type="match status" value="1"/>
</dbReference>
<dbReference type="GO" id="GO:0006537">
    <property type="term" value="P:glutamate biosynthetic process"/>
    <property type="evidence" value="ECO:0007669"/>
    <property type="project" value="InterPro"/>
</dbReference>
<dbReference type="Gene3D" id="3.20.20.70">
    <property type="entry name" value="Aldolase class I"/>
    <property type="match status" value="1"/>
</dbReference>
<dbReference type="Pfam" id="PF01645">
    <property type="entry name" value="Glu_synthase"/>
    <property type="match status" value="1"/>
</dbReference>
<feature type="domain" description="Glutamate synthase" evidence="4">
    <location>
        <begin position="156"/>
        <end position="472"/>
    </location>
</feature>
<keyword evidence="3" id="KW-0472">Membrane</keyword>
<organism evidence="5 6">
    <name type="scientific">Leptospira fletcheri</name>
    <dbReference type="NCBI Taxonomy" id="2484981"/>
    <lineage>
        <taxon>Bacteria</taxon>
        <taxon>Pseudomonadati</taxon>
        <taxon>Spirochaetota</taxon>
        <taxon>Spirochaetia</taxon>
        <taxon>Leptospirales</taxon>
        <taxon>Leptospiraceae</taxon>
        <taxon>Leptospira</taxon>
    </lineage>
</organism>
<evidence type="ECO:0000259" key="4">
    <source>
        <dbReference type="Pfam" id="PF01645"/>
    </source>
</evidence>
<name>A0A4R9GB19_9LEPT</name>
<reference evidence="5" key="1">
    <citation type="journal article" date="2019" name="PLoS Negl. Trop. Dis.">
        <title>Revisiting the worldwide diversity of Leptospira species in the environment.</title>
        <authorList>
            <person name="Vincent A.T."/>
            <person name="Schiettekatte O."/>
            <person name="Bourhy P."/>
            <person name="Veyrier F.J."/>
            <person name="Picardeau M."/>
        </authorList>
    </citation>
    <scope>NUCLEOTIDE SEQUENCE [LARGE SCALE GENOMIC DNA]</scope>
    <source>
        <strain evidence="5">SSW15</strain>
    </source>
</reference>
<dbReference type="InterPro" id="IPR013785">
    <property type="entry name" value="Aldolase_TIM"/>
</dbReference>
<dbReference type="PIRSF" id="PIRSF006429">
    <property type="entry name" value="GOGAT_lg_2"/>
    <property type="match status" value="1"/>
</dbReference>
<keyword evidence="6" id="KW-1185">Reference proteome</keyword>
<protein>
    <submittedName>
        <fullName evidence="5">FMN-binding glutamate synthase family protein</fullName>
    </submittedName>
</protein>
<dbReference type="OrthoDB" id="9758182at2"/>
<dbReference type="GO" id="GO:0015930">
    <property type="term" value="F:glutamate synthase activity"/>
    <property type="evidence" value="ECO:0007669"/>
    <property type="project" value="InterPro"/>
</dbReference>
<comment type="caution">
    <text evidence="5">The sequence shown here is derived from an EMBL/GenBank/DDBJ whole genome shotgun (WGS) entry which is preliminary data.</text>
</comment>
<dbReference type="Proteomes" id="UP000298458">
    <property type="component" value="Unassembled WGS sequence"/>
</dbReference>
<evidence type="ECO:0000313" key="6">
    <source>
        <dbReference type="Proteomes" id="UP000298458"/>
    </source>
</evidence>
<comment type="similarity">
    <text evidence="1 2">Belongs to the glutamate synthase family.</text>
</comment>
<evidence type="ECO:0000256" key="3">
    <source>
        <dbReference type="SAM" id="Phobius"/>
    </source>
</evidence>
<dbReference type="AlphaFoldDB" id="A0A4R9GB19"/>
<feature type="transmembrane region" description="Helical" evidence="3">
    <location>
        <begin position="18"/>
        <end position="38"/>
    </location>
</feature>
<gene>
    <name evidence="5" type="ORF">EHO60_13035</name>
</gene>
<proteinExistence type="inferred from homology"/>
<accession>A0A4R9GB19</accession>
<dbReference type="PANTHER" id="PTHR43819">
    <property type="entry name" value="ARCHAEAL-TYPE GLUTAMATE SYNTHASE [NADPH]"/>
    <property type="match status" value="1"/>
</dbReference>
<dbReference type="SUPFAM" id="SSF51395">
    <property type="entry name" value="FMN-linked oxidoreductases"/>
    <property type="match status" value="1"/>
</dbReference>
<dbReference type="CDD" id="cd02808">
    <property type="entry name" value="GltS_FMN"/>
    <property type="match status" value="1"/>
</dbReference>
<keyword evidence="3" id="KW-0812">Transmembrane</keyword>
<dbReference type="InterPro" id="IPR024188">
    <property type="entry name" value="GltB"/>
</dbReference>
<keyword evidence="3" id="KW-1133">Transmembrane helix</keyword>
<sequence>MSEEQLFATLRIIDNHPWLFWFGVTGIFLISVFIHDLVQRKHTIKHNFPIVGHIRYLFEMIGPELRQYWVANDKEEMPFNRAERSWVYATAKKQNNNFGFGTTELLYDAGYPIIKHSAFPFPEGQAKFLNGDPSMIPSLKVMGESRGRKKPYRPSSVINISAMSYGSLGERAVSALNQGAKLARCYHNTGEGGLSPYHAFGADVVWQLGTGYFGARDEKGKFSMDKFLERLSENPYVRAIEIKLSQGAKPGKGGILPGAKVTAEIAKIRGIQQGQDCISPNAHSEFTDVKGLVEFIEKIAGETGLPVGIKSAVGESKFWEELAERMKSGGKGPDFITIDGGEGGTGAAPLTFTDHVSLPFKVGFARVYRIFQNARIADGIVWIGSGKLGFPDRAIVAFAMGCDLINVARESMMSIGCIQAQKCHTGHCPAGVATQSRWLQAGLDVNLKAERAASYIKGFRKELLAVAHACGYEHPLQFTGSDIEIGAGLNRFRTLSEVLEYEREPVRFTTMMDYTSFIPEKSSA</sequence>